<dbReference type="AlphaFoldDB" id="V9W0A7"/>
<feature type="active site" description="Pros-phosphohistidine intermediate; for EIIB activity" evidence="8">
    <location>
        <position position="23"/>
    </location>
</feature>
<evidence type="ECO:0000259" key="10">
    <source>
        <dbReference type="PROSITE" id="PS51101"/>
    </source>
</evidence>
<dbReference type="GO" id="GO:0016301">
    <property type="term" value="F:kinase activity"/>
    <property type="evidence" value="ECO:0007669"/>
    <property type="project" value="UniProtKB-KW"/>
</dbReference>
<dbReference type="eggNOG" id="COG3444">
    <property type="taxonomic scope" value="Bacteria"/>
</dbReference>
<dbReference type="GO" id="GO:0005737">
    <property type="term" value="C:cytoplasm"/>
    <property type="evidence" value="ECO:0007669"/>
    <property type="project" value="UniProtKB-SubCell"/>
</dbReference>
<evidence type="ECO:0000256" key="1">
    <source>
        <dbReference type="ARBA" id="ARBA00004496"/>
    </source>
</evidence>
<keyword evidence="6" id="KW-0598">Phosphotransferase system</keyword>
<dbReference type="KEGG" id="plv:ERIC2_c04840"/>
<dbReference type="CDD" id="cd00001">
    <property type="entry name" value="PTS_IIB_man"/>
    <property type="match status" value="1"/>
</dbReference>
<keyword evidence="7" id="KW-0418">Kinase</keyword>
<evidence type="ECO:0000256" key="6">
    <source>
        <dbReference type="ARBA" id="ARBA00022683"/>
    </source>
</evidence>
<dbReference type="Gene3D" id="3.40.35.10">
    <property type="entry name" value="Phosphotransferase system, sorbose subfamily IIB component"/>
    <property type="match status" value="1"/>
</dbReference>
<keyword evidence="3" id="KW-0963">Cytoplasm</keyword>
<dbReference type="GO" id="GO:0009401">
    <property type="term" value="P:phosphoenolpyruvate-dependent sugar phosphotransferase system"/>
    <property type="evidence" value="ECO:0007669"/>
    <property type="project" value="UniProtKB-KW"/>
</dbReference>
<dbReference type="PATRIC" id="fig|697284.3.peg.460"/>
<organism evidence="11 12">
    <name type="scientific">Paenibacillus larvae subsp. larvae DSM 25430</name>
    <dbReference type="NCBI Taxonomy" id="697284"/>
    <lineage>
        <taxon>Bacteria</taxon>
        <taxon>Bacillati</taxon>
        <taxon>Bacillota</taxon>
        <taxon>Bacilli</taxon>
        <taxon>Bacillales</taxon>
        <taxon>Paenibacillaceae</taxon>
        <taxon>Paenibacillus</taxon>
    </lineage>
</organism>
<dbReference type="Pfam" id="PF03830">
    <property type="entry name" value="PTSIIB_sorb"/>
    <property type="match status" value="1"/>
</dbReference>
<evidence type="ECO:0000313" key="11">
    <source>
        <dbReference type="EMBL" id="AHD04331.1"/>
    </source>
</evidence>
<evidence type="ECO:0000256" key="5">
    <source>
        <dbReference type="ARBA" id="ARBA00022679"/>
    </source>
</evidence>
<dbReference type="NCBIfam" id="NF008508">
    <property type="entry name" value="PRK11425.1"/>
    <property type="match status" value="1"/>
</dbReference>
<sequence length="165" mass="18462">MRKGSEFLMPNILLTRIDNRLVHGQVGVTWVNHLGANLMVVANDEVAEDEVQQDLMEMVVPGTIGVRFFSIQTTIDVIHNAADDQHIFLVVRTPQDVLRLVKGGVPIDKVNIGNMHYSEGKTQLFSTVSVDESDKEALRGLRDLGVKLEVRRVPDEKADDILKHL</sequence>
<dbReference type="Proteomes" id="UP000029431">
    <property type="component" value="Chromosome"/>
</dbReference>
<dbReference type="GO" id="GO:0008982">
    <property type="term" value="F:protein-N(PI)-phosphohistidine-sugar phosphotransferase activity"/>
    <property type="evidence" value="ECO:0007669"/>
    <property type="project" value="InterPro"/>
</dbReference>
<comment type="subcellular location">
    <subcellularLocation>
        <location evidence="1">Cytoplasm</location>
    </subcellularLocation>
</comment>
<evidence type="ECO:0000256" key="9">
    <source>
        <dbReference type="PIRSR" id="PIRSR618455-2"/>
    </source>
</evidence>
<dbReference type="PROSITE" id="PS51101">
    <property type="entry name" value="PTS_EIIB_TYPE_4"/>
    <property type="match status" value="1"/>
</dbReference>
<gene>
    <name evidence="11" type="primary">agaV</name>
    <name evidence="11" type="ORF">ERIC2_c04840</name>
</gene>
<feature type="domain" description="PTS EIIB type-4" evidence="10">
    <location>
        <begin position="8"/>
        <end position="165"/>
    </location>
</feature>
<dbReference type="EC" id="2.7.1.69" evidence="11"/>
<dbReference type="InterPro" id="IPR036667">
    <property type="entry name" value="PTS_IIB_sorbose-sp_sf"/>
</dbReference>
<keyword evidence="5 11" id="KW-0808">Transferase</keyword>
<accession>V9W0A7</accession>
<evidence type="ECO:0000256" key="4">
    <source>
        <dbReference type="ARBA" id="ARBA00022597"/>
    </source>
</evidence>
<dbReference type="InterPro" id="IPR004720">
    <property type="entry name" value="PTS_IIB_sorbose-sp"/>
</dbReference>
<evidence type="ECO:0000256" key="2">
    <source>
        <dbReference type="ARBA" id="ARBA00022448"/>
    </source>
</evidence>
<dbReference type="NCBIfam" id="NF007288">
    <property type="entry name" value="PRK09756.1"/>
    <property type="match status" value="1"/>
</dbReference>
<dbReference type="HOGENOM" id="CLU_116175_2_1_9"/>
<evidence type="ECO:0000256" key="3">
    <source>
        <dbReference type="ARBA" id="ARBA00022490"/>
    </source>
</evidence>
<evidence type="ECO:0000256" key="8">
    <source>
        <dbReference type="PIRSR" id="PIRSR618455-1"/>
    </source>
</evidence>
<dbReference type="EMBL" id="CP003355">
    <property type="protein sequence ID" value="AHD04331.1"/>
    <property type="molecule type" value="Genomic_DNA"/>
</dbReference>
<reference evidence="11 12" key="1">
    <citation type="journal article" date="2014" name="PLoS ONE">
        <title>How to Kill the Honey Bee Larva: Genomic Potential and Virulence Mechanisms of Paenibacillus larvae.</title>
        <authorList>
            <person name="Djukic M."/>
            <person name="Brzuszkiewicz E."/>
            <person name="Funfhaus A."/>
            <person name="Voss J."/>
            <person name="Gollnow K."/>
            <person name="Poppinga L."/>
            <person name="Liesegang H."/>
            <person name="Garcia-Gonzalez E."/>
            <person name="Genersch E."/>
            <person name="Daniel R."/>
        </authorList>
    </citation>
    <scope>NUCLEOTIDE SEQUENCE [LARGE SCALE GENOMIC DNA]</scope>
    <source>
        <strain evidence="11 12">DSM 25430</strain>
    </source>
</reference>
<keyword evidence="2" id="KW-0813">Transport</keyword>
<name>V9W0A7_9BACL</name>
<dbReference type="InterPro" id="IPR018455">
    <property type="entry name" value="PTS_IIB_sorbose-sp_subgr"/>
</dbReference>
<feature type="modified residue" description="Phosphohistidine; by EIIA" evidence="9">
    <location>
        <position position="23"/>
    </location>
</feature>
<evidence type="ECO:0000313" key="12">
    <source>
        <dbReference type="Proteomes" id="UP000029431"/>
    </source>
</evidence>
<evidence type="ECO:0000256" key="7">
    <source>
        <dbReference type="ARBA" id="ARBA00022777"/>
    </source>
</evidence>
<keyword evidence="4" id="KW-0762">Sugar transport</keyword>
<proteinExistence type="predicted"/>
<protein>
    <submittedName>
        <fullName evidence="11">N-acetylgalactosamine-specific phosphotransferase enzyme IIB component 2</fullName>
        <ecNumber evidence="11">2.7.1.69</ecNumber>
    </submittedName>
</protein>
<dbReference type="NCBIfam" id="TIGR00854">
    <property type="entry name" value="pts-sorbose"/>
    <property type="match status" value="1"/>
</dbReference>
<dbReference type="SUPFAM" id="SSF52728">
    <property type="entry name" value="PTS IIb component"/>
    <property type="match status" value="1"/>
</dbReference>
<keyword evidence="12" id="KW-1185">Reference proteome</keyword>